<evidence type="ECO:0008006" key="2">
    <source>
        <dbReference type="Google" id="ProtNLM"/>
    </source>
</evidence>
<reference evidence="1" key="1">
    <citation type="journal article" date="2015" name="Nature">
        <title>Complex archaea that bridge the gap between prokaryotes and eukaryotes.</title>
        <authorList>
            <person name="Spang A."/>
            <person name="Saw J.H."/>
            <person name="Jorgensen S.L."/>
            <person name="Zaremba-Niedzwiedzka K."/>
            <person name="Martijn J."/>
            <person name="Lind A.E."/>
            <person name="van Eijk R."/>
            <person name="Schleper C."/>
            <person name="Guy L."/>
            <person name="Ettema T.J."/>
        </authorList>
    </citation>
    <scope>NUCLEOTIDE SEQUENCE</scope>
</reference>
<sequence>MKTQIIAGACLLIVATAVWAVLQRYQSAAVSDKGIAMTQSENTGPTMKAGASQRDITPPVGEIIYQPPRPSVGVNDPLQLAVLVIEDRLGQRIGIIRFDLLGMNLEQTEAWRKTAKERFGIDHLLLNSSHPHSVPYFTGRSEEDTPHGHWINSVQDKIMEALAEAVDSLGPARLRVGRAETQVGYNRRVMVADGSVIMAPNADGSLVPWVNVLVAERADGSPLAVLFEHAAHPVIVPDTSGLISADYPGGAVVRIRELLGEDVVPLFVQGCGGDVNAYPLRTTHENADKVGRTLGDAVAEAVRTAVLITADEFTVREVTHVDLPSASLPSMEDLAKVRKHLERIQSTEPSDENKGRLDRLAEAEDMVRRGVERGKPRRLDVTAIMLGKEWILVALPHEMFSEYELWVDANAPFEHNMTLAYTNFGQGYIADDASLAMGPKGGYEAGKLPLWWACGALSEWFGPPEVGAEIIIKKAIASLWEE</sequence>
<name>A0A0F9Y7P0_9ZZZZ</name>
<protein>
    <recommendedName>
        <fullName evidence="2">Neutral/alkaline non-lysosomal ceramidase N-terminal domain-containing protein</fullName>
    </recommendedName>
</protein>
<accession>A0A0F9Y7P0</accession>
<gene>
    <name evidence="1" type="ORF">LCGC14_0124180</name>
</gene>
<dbReference type="AlphaFoldDB" id="A0A0F9Y7P0"/>
<dbReference type="EMBL" id="LAZR01000039">
    <property type="protein sequence ID" value="KKO00644.1"/>
    <property type="molecule type" value="Genomic_DNA"/>
</dbReference>
<comment type="caution">
    <text evidence="1">The sequence shown here is derived from an EMBL/GenBank/DDBJ whole genome shotgun (WGS) entry which is preliminary data.</text>
</comment>
<evidence type="ECO:0000313" key="1">
    <source>
        <dbReference type="EMBL" id="KKO00644.1"/>
    </source>
</evidence>
<organism evidence="1">
    <name type="scientific">marine sediment metagenome</name>
    <dbReference type="NCBI Taxonomy" id="412755"/>
    <lineage>
        <taxon>unclassified sequences</taxon>
        <taxon>metagenomes</taxon>
        <taxon>ecological metagenomes</taxon>
    </lineage>
</organism>
<proteinExistence type="predicted"/>